<dbReference type="eggNOG" id="ENOG5032R7M">
    <property type="taxonomic scope" value="Bacteria"/>
</dbReference>
<dbReference type="EMBL" id="CP000747">
    <property type="protein sequence ID" value="ACG77989.1"/>
    <property type="molecule type" value="Genomic_DNA"/>
</dbReference>
<feature type="region of interest" description="Disordered" evidence="1">
    <location>
        <begin position="195"/>
        <end position="218"/>
    </location>
</feature>
<reference evidence="2 3" key="1">
    <citation type="journal article" date="2008" name="BMC Genomics">
        <title>Complete genome of Phenylobacterium zucineum - a novel facultative intracellular bacterium isolated from human erythroleukemia cell line K562.</title>
        <authorList>
            <person name="Luo Y."/>
            <person name="Xu X."/>
            <person name="Ding Z."/>
            <person name="Liu Z."/>
            <person name="Zhang B."/>
            <person name="Yan Z."/>
            <person name="Sun J."/>
            <person name="Hu S."/>
            <person name="Hu X."/>
        </authorList>
    </citation>
    <scope>NUCLEOTIDE SEQUENCE [LARGE SCALE GENOMIC DNA]</scope>
    <source>
        <strain evidence="2 3">HLK1</strain>
    </source>
</reference>
<evidence type="ECO:0000256" key="1">
    <source>
        <dbReference type="SAM" id="MobiDB-lite"/>
    </source>
</evidence>
<dbReference type="Proteomes" id="UP000001868">
    <property type="component" value="Chromosome"/>
</dbReference>
<feature type="compositionally biased region" description="Gly residues" evidence="1">
    <location>
        <begin position="200"/>
        <end position="216"/>
    </location>
</feature>
<keyword evidence="3" id="KW-1185">Reference proteome</keyword>
<feature type="region of interest" description="Disordered" evidence="1">
    <location>
        <begin position="114"/>
        <end position="176"/>
    </location>
</feature>
<protein>
    <submittedName>
        <fullName evidence="2">Uncharacterized protein</fullName>
    </submittedName>
</protein>
<evidence type="ECO:0000313" key="2">
    <source>
        <dbReference type="EMBL" id="ACG77989.1"/>
    </source>
</evidence>
<name>B4RAI2_PHEZH</name>
<evidence type="ECO:0000313" key="3">
    <source>
        <dbReference type="Proteomes" id="UP000001868"/>
    </source>
</evidence>
<feature type="compositionally biased region" description="Pro residues" evidence="1">
    <location>
        <begin position="118"/>
        <end position="135"/>
    </location>
</feature>
<feature type="compositionally biased region" description="Low complexity" evidence="1">
    <location>
        <begin position="141"/>
        <end position="151"/>
    </location>
</feature>
<dbReference type="KEGG" id="pzu:PHZ_c1578"/>
<dbReference type="AlphaFoldDB" id="B4RAI2"/>
<accession>B4RAI2</accession>
<organism evidence="2 3">
    <name type="scientific">Phenylobacterium zucineum (strain HLK1)</name>
    <dbReference type="NCBI Taxonomy" id="450851"/>
    <lineage>
        <taxon>Bacteria</taxon>
        <taxon>Pseudomonadati</taxon>
        <taxon>Pseudomonadota</taxon>
        <taxon>Alphaproteobacteria</taxon>
        <taxon>Caulobacterales</taxon>
        <taxon>Caulobacteraceae</taxon>
        <taxon>Phenylobacterium</taxon>
    </lineage>
</organism>
<sequence>MAALNFPLFNSRFLLAIEPHPQGVSQCLGSRPWWLRHDATVAGTGQLGLKSGHDPARGACSALRMSGRTEAGRRRRRRIWATALSLAAHLAIPLAIVVGARDEAPRIEPEPIVVSLVRPPPPPPPPPPPKPPETPKPGGSPAAAPAKAAEAPPRRPVRRAVRPPPPDVEPLLAPEAPPVPVETLATVGEAALVGARTAGSGRGSGTGTGSGVGDGGEPCDMVRRLQAALRRDPEVRAAVAQAHRTGAGGRAILVWDGDWIRSPGEAGKGLAGVRQAIVMEVAFAPEACRQEAMAGLVLLSMSDSAGAPRLVLGRGAWRWTDLLGGRARR</sequence>
<dbReference type="HOGENOM" id="CLU_073045_0_0_5"/>
<proteinExistence type="predicted"/>
<gene>
    <name evidence="2" type="ordered locus">PHZ_c1578</name>
</gene>